<name>A0AAQ4EIZ4_AMBAM</name>
<comment type="caution">
    <text evidence="1">The sequence shown here is derived from an EMBL/GenBank/DDBJ whole genome shotgun (WGS) entry which is preliminary data.</text>
</comment>
<keyword evidence="2" id="KW-1185">Reference proteome</keyword>
<sequence length="70" mass="7262">MSVLCQVLWRRSSRLITAVASAADGLPPLSSCLDCGSPSLASILSESCSAVGRASVRDDSSAVAHRLPEF</sequence>
<dbReference type="EMBL" id="JARKHS020015026">
    <property type="protein sequence ID" value="KAK8774775.1"/>
    <property type="molecule type" value="Genomic_DNA"/>
</dbReference>
<dbReference type="AlphaFoldDB" id="A0AAQ4EIZ4"/>
<organism evidence="1 2">
    <name type="scientific">Amblyomma americanum</name>
    <name type="common">Lone star tick</name>
    <dbReference type="NCBI Taxonomy" id="6943"/>
    <lineage>
        <taxon>Eukaryota</taxon>
        <taxon>Metazoa</taxon>
        <taxon>Ecdysozoa</taxon>
        <taxon>Arthropoda</taxon>
        <taxon>Chelicerata</taxon>
        <taxon>Arachnida</taxon>
        <taxon>Acari</taxon>
        <taxon>Parasitiformes</taxon>
        <taxon>Ixodida</taxon>
        <taxon>Ixodoidea</taxon>
        <taxon>Ixodidae</taxon>
        <taxon>Amblyomminae</taxon>
        <taxon>Amblyomma</taxon>
    </lineage>
</organism>
<accession>A0AAQ4EIZ4</accession>
<evidence type="ECO:0000313" key="2">
    <source>
        <dbReference type="Proteomes" id="UP001321473"/>
    </source>
</evidence>
<proteinExistence type="predicted"/>
<evidence type="ECO:0000313" key="1">
    <source>
        <dbReference type="EMBL" id="KAK8774775.1"/>
    </source>
</evidence>
<protein>
    <submittedName>
        <fullName evidence="1">Uncharacterized protein</fullName>
    </submittedName>
</protein>
<dbReference type="Proteomes" id="UP001321473">
    <property type="component" value="Unassembled WGS sequence"/>
</dbReference>
<reference evidence="1 2" key="1">
    <citation type="journal article" date="2023" name="Arcadia Sci">
        <title>De novo assembly of a long-read Amblyomma americanum tick genome.</title>
        <authorList>
            <person name="Chou S."/>
            <person name="Poskanzer K.E."/>
            <person name="Rollins M."/>
            <person name="Thuy-Boun P.S."/>
        </authorList>
    </citation>
    <scope>NUCLEOTIDE SEQUENCE [LARGE SCALE GENOMIC DNA]</scope>
    <source>
        <strain evidence="1">F_SG_1</strain>
        <tissue evidence="1">Salivary glands</tissue>
    </source>
</reference>
<gene>
    <name evidence="1" type="ORF">V5799_010692</name>
</gene>